<keyword evidence="4" id="KW-1185">Reference proteome</keyword>
<dbReference type="Proteomes" id="UP000008206">
    <property type="component" value="Chromosome"/>
</dbReference>
<name>E0UE15_GLOV7</name>
<dbReference type="InterPro" id="IPR028098">
    <property type="entry name" value="Glyco_trans_4-like_N"/>
</dbReference>
<dbReference type="OrthoDB" id="9801573at2"/>
<reference evidence="4" key="1">
    <citation type="journal article" date="2011" name="MBio">
        <title>Novel metabolic attributes of the genus Cyanothece, comprising a group of unicellular nitrogen-fixing Cyanobacteria.</title>
        <authorList>
            <person name="Bandyopadhyay A."/>
            <person name="Elvitigala T."/>
            <person name="Welsh E."/>
            <person name="Stockel J."/>
            <person name="Liberton M."/>
            <person name="Min H."/>
            <person name="Sherman L.A."/>
            <person name="Pakrasi H.B."/>
        </authorList>
    </citation>
    <scope>NUCLEOTIDE SEQUENCE [LARGE SCALE GENOMIC DNA]</scope>
    <source>
        <strain evidence="4">PCC 7822</strain>
    </source>
</reference>
<dbReference type="KEGG" id="cyj:Cyan7822_1009"/>
<sequence length="368" mass="41216">MRIAQVAPLWERVPPPAYGGIELVVGLLTDELVRRGHEVTLFASGDSQTLAKLEAISPKALRNFETDVDPTHFYYLYLTLEMNRVCELSSEFDLIHSHIGFPFFPCANLTKAPTLHTIHGTIPVSEEHLWKAARQQNFISISNNQRRNDLGLNYLATVYNAINTKNFPFHPQPDKPPYLAFLGRMSPEKGPHLAVKIAKRTGLLLKMAGKIDPCDQQFFDTEVKPFIDGQQIQFLGEADHQMKCDLMGRAMATLFPITWQEPFGLVMIESMAVGTPVVAMKMGSTPEIIAHGRSGFLCNNLDECVAAVESLGEISRTDCRDHVVANFGVRQMVDGYEAAYQQLLQQKFMGDGHTKTIHQLKSFQRLSA</sequence>
<evidence type="ECO:0000259" key="1">
    <source>
        <dbReference type="Pfam" id="PF00534"/>
    </source>
</evidence>
<dbReference type="eggNOG" id="COG0438">
    <property type="taxonomic scope" value="Bacteria"/>
</dbReference>
<dbReference type="PANTHER" id="PTHR45947">
    <property type="entry name" value="SULFOQUINOVOSYL TRANSFERASE SQD2"/>
    <property type="match status" value="1"/>
</dbReference>
<dbReference type="SUPFAM" id="SSF53756">
    <property type="entry name" value="UDP-Glycosyltransferase/glycogen phosphorylase"/>
    <property type="match status" value="1"/>
</dbReference>
<dbReference type="InterPro" id="IPR001296">
    <property type="entry name" value="Glyco_trans_1"/>
</dbReference>
<gene>
    <name evidence="3" type="ordered locus">Cyan7822_1009</name>
</gene>
<dbReference type="GO" id="GO:0016757">
    <property type="term" value="F:glycosyltransferase activity"/>
    <property type="evidence" value="ECO:0007669"/>
    <property type="project" value="InterPro"/>
</dbReference>
<dbReference type="EMBL" id="CP002198">
    <property type="protein sequence ID" value="ADN13019.1"/>
    <property type="molecule type" value="Genomic_DNA"/>
</dbReference>
<dbReference type="CDD" id="cd03802">
    <property type="entry name" value="GT4_AviGT4-like"/>
    <property type="match status" value="1"/>
</dbReference>
<organism evidence="3 4">
    <name type="scientific">Gloeothece verrucosa (strain PCC 7822)</name>
    <name type="common">Cyanothece sp. (strain PCC 7822)</name>
    <dbReference type="NCBI Taxonomy" id="497965"/>
    <lineage>
        <taxon>Bacteria</taxon>
        <taxon>Bacillati</taxon>
        <taxon>Cyanobacteriota</taxon>
        <taxon>Cyanophyceae</taxon>
        <taxon>Oscillatoriophycideae</taxon>
        <taxon>Chroococcales</taxon>
        <taxon>Aphanothecaceae</taxon>
        <taxon>Gloeothece</taxon>
        <taxon>Gloeothece verrucosa</taxon>
    </lineage>
</organism>
<dbReference type="InterPro" id="IPR050194">
    <property type="entry name" value="Glycosyltransferase_grp1"/>
</dbReference>
<feature type="domain" description="Glycosyltransferase subfamily 4-like N-terminal" evidence="2">
    <location>
        <begin position="18"/>
        <end position="134"/>
    </location>
</feature>
<dbReference type="Gene3D" id="3.40.50.2000">
    <property type="entry name" value="Glycogen Phosphorylase B"/>
    <property type="match status" value="2"/>
</dbReference>
<protein>
    <submittedName>
        <fullName evidence="3">Glycosyl transferase group 1</fullName>
    </submittedName>
</protein>
<dbReference type="RefSeq" id="WP_013321127.1">
    <property type="nucleotide sequence ID" value="NC_014501.1"/>
</dbReference>
<dbReference type="Pfam" id="PF13439">
    <property type="entry name" value="Glyco_transf_4"/>
    <property type="match status" value="1"/>
</dbReference>
<dbReference type="STRING" id="497965.Cyan7822_1009"/>
<accession>E0UE15</accession>
<proteinExistence type="predicted"/>
<dbReference type="CAZy" id="GT4">
    <property type="family name" value="Glycosyltransferase Family 4"/>
</dbReference>
<feature type="domain" description="Glycosyl transferase family 1" evidence="1">
    <location>
        <begin position="165"/>
        <end position="310"/>
    </location>
</feature>
<dbReference type="Pfam" id="PF00534">
    <property type="entry name" value="Glycos_transf_1"/>
    <property type="match status" value="1"/>
</dbReference>
<keyword evidence="3" id="KW-0808">Transferase</keyword>
<evidence type="ECO:0000313" key="3">
    <source>
        <dbReference type="EMBL" id="ADN13019.1"/>
    </source>
</evidence>
<dbReference type="AlphaFoldDB" id="E0UE15"/>
<dbReference type="HOGENOM" id="CLU_042257_1_0_3"/>
<evidence type="ECO:0000313" key="4">
    <source>
        <dbReference type="Proteomes" id="UP000008206"/>
    </source>
</evidence>
<dbReference type="PANTHER" id="PTHR45947:SF13">
    <property type="entry name" value="TRANSFERASE"/>
    <property type="match status" value="1"/>
</dbReference>
<evidence type="ECO:0000259" key="2">
    <source>
        <dbReference type="Pfam" id="PF13439"/>
    </source>
</evidence>